<accession>A0A9C7PTQ3</accession>
<gene>
    <name evidence="2" type="ORF">GpartN1_g2086.t1</name>
</gene>
<comment type="caution">
    <text evidence="2">The sequence shown here is derived from an EMBL/GenBank/DDBJ whole genome shotgun (WGS) entry which is preliminary data.</text>
</comment>
<evidence type="ECO:0000313" key="2">
    <source>
        <dbReference type="EMBL" id="GJQ10295.1"/>
    </source>
</evidence>
<evidence type="ECO:0000313" key="3">
    <source>
        <dbReference type="Proteomes" id="UP001061958"/>
    </source>
</evidence>
<reference evidence="2" key="2">
    <citation type="submission" date="2022-01" db="EMBL/GenBank/DDBJ databases">
        <authorList>
            <person name="Hirooka S."/>
            <person name="Miyagishima S.Y."/>
        </authorList>
    </citation>
    <scope>NUCLEOTIDE SEQUENCE</scope>
    <source>
        <strain evidence="2">NBRC 102759</strain>
    </source>
</reference>
<reference evidence="2" key="1">
    <citation type="journal article" date="2022" name="Proc. Natl. Acad. Sci. U.S.A.">
        <title>Life cycle and functional genomics of the unicellular red alga Galdieria for elucidating algal and plant evolution and industrial use.</title>
        <authorList>
            <person name="Hirooka S."/>
            <person name="Itabashi T."/>
            <person name="Ichinose T.M."/>
            <person name="Onuma R."/>
            <person name="Fujiwara T."/>
            <person name="Yamashita S."/>
            <person name="Jong L.W."/>
            <person name="Tomita R."/>
            <person name="Iwane A.H."/>
            <person name="Miyagishima S.Y."/>
        </authorList>
    </citation>
    <scope>NUCLEOTIDE SEQUENCE</scope>
    <source>
        <strain evidence="2">NBRC 102759</strain>
    </source>
</reference>
<keyword evidence="1" id="KW-1133">Transmembrane helix</keyword>
<keyword evidence="1" id="KW-0472">Membrane</keyword>
<keyword evidence="3" id="KW-1185">Reference proteome</keyword>
<dbReference type="EMBL" id="BQMJ01000014">
    <property type="protein sequence ID" value="GJQ10295.1"/>
    <property type="molecule type" value="Genomic_DNA"/>
</dbReference>
<dbReference type="Proteomes" id="UP001061958">
    <property type="component" value="Unassembled WGS sequence"/>
</dbReference>
<name>A0A9C7PTQ3_9RHOD</name>
<dbReference type="OrthoDB" id="5007at2759"/>
<feature type="transmembrane region" description="Helical" evidence="1">
    <location>
        <begin position="103"/>
        <end position="127"/>
    </location>
</feature>
<protein>
    <submittedName>
        <fullName evidence="2">Uncharacterized protein</fullName>
    </submittedName>
</protein>
<organism evidence="2 3">
    <name type="scientific">Galdieria partita</name>
    <dbReference type="NCBI Taxonomy" id="83374"/>
    <lineage>
        <taxon>Eukaryota</taxon>
        <taxon>Rhodophyta</taxon>
        <taxon>Bangiophyceae</taxon>
        <taxon>Galdieriales</taxon>
        <taxon>Galdieriaceae</taxon>
        <taxon>Galdieria</taxon>
    </lineage>
</organism>
<keyword evidence="1" id="KW-0812">Transmembrane</keyword>
<sequence length="133" mass="14524">MAFLPNTLIVGANSNTVLQRSSVLTKRNNILRIYQNTRFRARFSRALVAKDTSWTGKVPPSTVLGIGEKVPSAAYVISSVICLLVGSYCVYESNLLSPLTVTSINPLFVLGSLLVPYSWGLHVAAWIQLKNGK</sequence>
<dbReference type="AlphaFoldDB" id="A0A9C7PTQ3"/>
<evidence type="ECO:0000256" key="1">
    <source>
        <dbReference type="SAM" id="Phobius"/>
    </source>
</evidence>
<proteinExistence type="predicted"/>
<feature type="transmembrane region" description="Helical" evidence="1">
    <location>
        <begin position="72"/>
        <end position="91"/>
    </location>
</feature>